<dbReference type="Proteomes" id="UP000229749">
    <property type="component" value="Unassembled WGS sequence"/>
</dbReference>
<evidence type="ECO:0000256" key="2">
    <source>
        <dbReference type="ARBA" id="ARBA00023274"/>
    </source>
</evidence>
<gene>
    <name evidence="3" type="primary">rplN</name>
    <name evidence="6" type="ORF">CO172_01785</name>
</gene>
<reference evidence="7" key="1">
    <citation type="submission" date="2017-09" db="EMBL/GenBank/DDBJ databases">
        <title>Depth-based differentiation of microbial function through sediment-hosted aquifers and enrichment of novel symbionts in the deep terrestrial subsurface.</title>
        <authorList>
            <person name="Probst A.J."/>
            <person name="Ladd B."/>
            <person name="Jarett J.K."/>
            <person name="Geller-Mcgrath D.E."/>
            <person name="Sieber C.M.K."/>
            <person name="Emerson J.B."/>
            <person name="Anantharaman K."/>
            <person name="Thomas B.C."/>
            <person name="Malmstrom R."/>
            <person name="Stieglmeier M."/>
            <person name="Klingl A."/>
            <person name="Woyke T."/>
            <person name="Ryan C.M."/>
            <person name="Banfield J.F."/>
        </authorList>
    </citation>
    <scope>NUCLEOTIDE SEQUENCE [LARGE SCALE GENOMIC DNA]</scope>
</reference>
<dbReference type="InterPro" id="IPR005745">
    <property type="entry name" value="Ribosomal_uL14_bac-type"/>
</dbReference>
<evidence type="ECO:0000256" key="4">
    <source>
        <dbReference type="RuleBase" id="RU003949"/>
    </source>
</evidence>
<sequence>MIQAGSKLRAADNTGAKKLKIIHVFDGYKRRYASIGDIITVTIKEAVPHSSVKKGEVVQAVVVRVKKEIRRSDGTYIRFDENAAVLIDPKNKEPKGTRIFGPVARELRSKGFSKIISLAPEVL</sequence>
<name>A0A2M7XHJ6_9BACT</name>
<comment type="subunit">
    <text evidence="3">Part of the 50S ribosomal subunit. Forms a cluster with proteins L3 and L19. In the 70S ribosome, L14 and L19 interact and together make contacts with the 16S rRNA in bridges B5 and B8.</text>
</comment>
<comment type="function">
    <text evidence="3 5">Binds to 23S rRNA. Forms part of two intersubunit bridges in the 70S ribosome.</text>
</comment>
<dbReference type="AlphaFoldDB" id="A0A2M7XHJ6"/>
<keyword evidence="2 3" id="KW-0687">Ribonucleoprotein</keyword>
<dbReference type="InterPro" id="IPR019972">
    <property type="entry name" value="Ribosomal_uL14_CS"/>
</dbReference>
<evidence type="ECO:0000256" key="3">
    <source>
        <dbReference type="HAMAP-Rule" id="MF_01367"/>
    </source>
</evidence>
<dbReference type="Pfam" id="PF00238">
    <property type="entry name" value="Ribosomal_L14"/>
    <property type="match status" value="1"/>
</dbReference>
<dbReference type="GO" id="GO:0003735">
    <property type="term" value="F:structural constituent of ribosome"/>
    <property type="evidence" value="ECO:0007669"/>
    <property type="project" value="InterPro"/>
</dbReference>
<evidence type="ECO:0000313" key="7">
    <source>
        <dbReference type="Proteomes" id="UP000229749"/>
    </source>
</evidence>
<dbReference type="InterPro" id="IPR036853">
    <property type="entry name" value="Ribosomal_uL14_sf"/>
</dbReference>
<accession>A0A2M7XHJ6</accession>
<protein>
    <recommendedName>
        <fullName evidence="3">Large ribosomal subunit protein uL14</fullName>
    </recommendedName>
</protein>
<evidence type="ECO:0000256" key="5">
    <source>
        <dbReference type="RuleBase" id="RU003950"/>
    </source>
</evidence>
<comment type="caution">
    <text evidence="6">The sequence shown here is derived from an EMBL/GenBank/DDBJ whole genome shotgun (WGS) entry which is preliminary data.</text>
</comment>
<keyword evidence="1 3" id="KW-0689">Ribosomal protein</keyword>
<dbReference type="PROSITE" id="PS00049">
    <property type="entry name" value="RIBOSOMAL_L14"/>
    <property type="match status" value="1"/>
</dbReference>
<organism evidence="6 7">
    <name type="scientific">Candidatus Uhrbacteria bacterium CG_4_9_14_3_um_filter_36_7</name>
    <dbReference type="NCBI Taxonomy" id="1975033"/>
    <lineage>
        <taxon>Bacteria</taxon>
        <taxon>Candidatus Uhriibacteriota</taxon>
    </lineage>
</organism>
<dbReference type="SUPFAM" id="SSF50193">
    <property type="entry name" value="Ribosomal protein L14"/>
    <property type="match status" value="1"/>
</dbReference>
<dbReference type="GO" id="GO:0022625">
    <property type="term" value="C:cytosolic large ribosomal subunit"/>
    <property type="evidence" value="ECO:0007669"/>
    <property type="project" value="TreeGrafter"/>
</dbReference>
<dbReference type="HAMAP" id="MF_01367">
    <property type="entry name" value="Ribosomal_uL14"/>
    <property type="match status" value="1"/>
</dbReference>
<dbReference type="NCBIfam" id="TIGR01067">
    <property type="entry name" value="rplN_bact"/>
    <property type="match status" value="1"/>
</dbReference>
<keyword evidence="3 5" id="KW-0694">RNA-binding</keyword>
<dbReference type="SMART" id="SM01374">
    <property type="entry name" value="Ribosomal_L14"/>
    <property type="match status" value="1"/>
</dbReference>
<dbReference type="InterPro" id="IPR000218">
    <property type="entry name" value="Ribosomal_uL14"/>
</dbReference>
<dbReference type="PANTHER" id="PTHR11761">
    <property type="entry name" value="50S/60S RIBOSOMAL PROTEIN L14/L23"/>
    <property type="match status" value="1"/>
</dbReference>
<comment type="similarity">
    <text evidence="3 4">Belongs to the universal ribosomal protein uL14 family.</text>
</comment>
<dbReference type="CDD" id="cd00337">
    <property type="entry name" value="Ribosomal_uL14"/>
    <property type="match status" value="1"/>
</dbReference>
<keyword evidence="3 5" id="KW-0699">rRNA-binding</keyword>
<evidence type="ECO:0000256" key="1">
    <source>
        <dbReference type="ARBA" id="ARBA00022980"/>
    </source>
</evidence>
<dbReference type="GO" id="GO:0070180">
    <property type="term" value="F:large ribosomal subunit rRNA binding"/>
    <property type="evidence" value="ECO:0007669"/>
    <property type="project" value="TreeGrafter"/>
</dbReference>
<dbReference type="Gene3D" id="2.40.150.20">
    <property type="entry name" value="Ribosomal protein L14"/>
    <property type="match status" value="1"/>
</dbReference>
<dbReference type="PANTHER" id="PTHR11761:SF3">
    <property type="entry name" value="LARGE RIBOSOMAL SUBUNIT PROTEIN UL14M"/>
    <property type="match status" value="1"/>
</dbReference>
<dbReference type="GO" id="GO:0006412">
    <property type="term" value="P:translation"/>
    <property type="evidence" value="ECO:0007669"/>
    <property type="project" value="UniProtKB-UniRule"/>
</dbReference>
<dbReference type="EMBL" id="PFWS01000028">
    <property type="protein sequence ID" value="PJA47348.1"/>
    <property type="molecule type" value="Genomic_DNA"/>
</dbReference>
<proteinExistence type="inferred from homology"/>
<evidence type="ECO:0000313" key="6">
    <source>
        <dbReference type="EMBL" id="PJA47348.1"/>
    </source>
</evidence>